<reference evidence="8" key="3">
    <citation type="submission" date="2016-11" db="EMBL/GenBank/DDBJ databases">
        <authorList>
            <person name="Jaros S."/>
            <person name="Januszkiewicz K."/>
            <person name="Wedrychowicz H."/>
        </authorList>
    </citation>
    <scope>NUCLEOTIDE SEQUENCE [LARGE SCALE GENOMIC DNA]</scope>
    <source>
        <strain evidence="8">DSM 27989</strain>
    </source>
</reference>
<accession>A0A1M6VVH5</accession>
<feature type="domain" description="RNA polymerase sigma-70 region 2" evidence="5">
    <location>
        <begin position="17"/>
        <end position="82"/>
    </location>
</feature>
<dbReference type="RefSeq" id="WP_072930447.1">
    <property type="nucleotide sequence ID" value="NZ_BMFL01000002.1"/>
</dbReference>
<evidence type="ECO:0000313" key="8">
    <source>
        <dbReference type="EMBL" id="SHK85503.1"/>
    </source>
</evidence>
<dbReference type="InterPro" id="IPR013325">
    <property type="entry name" value="RNA_pol_sigma_r2"/>
</dbReference>
<dbReference type="SUPFAM" id="SSF88659">
    <property type="entry name" value="Sigma3 and sigma4 domains of RNA polymerase sigma factors"/>
    <property type="match status" value="1"/>
</dbReference>
<gene>
    <name evidence="7" type="ORF">GCM10010984_04370</name>
    <name evidence="8" type="ORF">SAMN05443634_10455</name>
</gene>
<keyword evidence="10" id="KW-1185">Reference proteome</keyword>
<reference evidence="9" key="2">
    <citation type="submission" date="2016-11" db="EMBL/GenBank/DDBJ databases">
        <authorList>
            <person name="Varghese N."/>
            <person name="Submissions S."/>
        </authorList>
    </citation>
    <scope>NUCLEOTIDE SEQUENCE [LARGE SCALE GENOMIC DNA]</scope>
    <source>
        <strain evidence="9">DSM 27989</strain>
    </source>
</reference>
<keyword evidence="4" id="KW-0804">Transcription</keyword>
<keyword evidence="2" id="KW-0805">Transcription regulation</keyword>
<reference evidence="7" key="1">
    <citation type="journal article" date="2014" name="Int. J. Syst. Evol. Microbiol.">
        <title>Complete genome of a new Firmicutes species belonging to the dominant human colonic microbiota ('Ruminococcus bicirculans') reveals two chromosomes and a selective capacity to utilize plant glucans.</title>
        <authorList>
            <consortium name="NISC Comparative Sequencing Program"/>
            <person name="Wegmann U."/>
            <person name="Louis P."/>
            <person name="Goesmann A."/>
            <person name="Henrissat B."/>
            <person name="Duncan S.H."/>
            <person name="Flint H.J."/>
        </authorList>
    </citation>
    <scope>NUCLEOTIDE SEQUENCE</scope>
    <source>
        <strain evidence="7">CGMCC 1.12707</strain>
    </source>
</reference>
<evidence type="ECO:0000256" key="4">
    <source>
        <dbReference type="ARBA" id="ARBA00023163"/>
    </source>
</evidence>
<dbReference type="InterPro" id="IPR013249">
    <property type="entry name" value="RNA_pol_sigma70_r4_t2"/>
</dbReference>
<dbReference type="InterPro" id="IPR036388">
    <property type="entry name" value="WH-like_DNA-bd_sf"/>
</dbReference>
<dbReference type="PANTHER" id="PTHR43133">
    <property type="entry name" value="RNA POLYMERASE ECF-TYPE SIGMA FACTO"/>
    <property type="match status" value="1"/>
</dbReference>
<evidence type="ECO:0000259" key="6">
    <source>
        <dbReference type="Pfam" id="PF08281"/>
    </source>
</evidence>
<reference evidence="10" key="4">
    <citation type="journal article" date="2019" name="Int. J. Syst. Evol. Microbiol.">
        <title>The Global Catalogue of Microorganisms (GCM) 10K type strain sequencing project: providing services to taxonomists for standard genome sequencing and annotation.</title>
        <authorList>
            <consortium name="The Broad Institute Genomics Platform"/>
            <consortium name="The Broad Institute Genome Sequencing Center for Infectious Disease"/>
            <person name="Wu L."/>
            <person name="Ma J."/>
        </authorList>
    </citation>
    <scope>NUCLEOTIDE SEQUENCE [LARGE SCALE GENOMIC DNA]</scope>
    <source>
        <strain evidence="10">CGMCC 1.12707</strain>
    </source>
</reference>
<dbReference type="Gene3D" id="1.10.1740.10">
    <property type="match status" value="1"/>
</dbReference>
<evidence type="ECO:0000313" key="10">
    <source>
        <dbReference type="Proteomes" id="UP000650994"/>
    </source>
</evidence>
<evidence type="ECO:0000313" key="9">
    <source>
        <dbReference type="Proteomes" id="UP000184120"/>
    </source>
</evidence>
<evidence type="ECO:0000313" key="7">
    <source>
        <dbReference type="EMBL" id="GGE89828.1"/>
    </source>
</evidence>
<dbReference type="EMBL" id="FRBH01000004">
    <property type="protein sequence ID" value="SHK85503.1"/>
    <property type="molecule type" value="Genomic_DNA"/>
</dbReference>
<comment type="similarity">
    <text evidence="1">Belongs to the sigma-70 factor family. ECF subfamily.</text>
</comment>
<dbReference type="Proteomes" id="UP000650994">
    <property type="component" value="Unassembled WGS sequence"/>
</dbReference>
<dbReference type="AlphaFoldDB" id="A0A1M6VVH5"/>
<dbReference type="CDD" id="cd06171">
    <property type="entry name" value="Sigma70_r4"/>
    <property type="match status" value="1"/>
</dbReference>
<dbReference type="SUPFAM" id="SSF88946">
    <property type="entry name" value="Sigma2 domain of RNA polymerase sigma factors"/>
    <property type="match status" value="1"/>
</dbReference>
<dbReference type="GO" id="GO:0000428">
    <property type="term" value="C:DNA-directed RNA polymerase complex"/>
    <property type="evidence" value="ECO:0007669"/>
    <property type="project" value="UniProtKB-KW"/>
</dbReference>
<dbReference type="Pfam" id="PF08281">
    <property type="entry name" value="Sigma70_r4_2"/>
    <property type="match status" value="1"/>
</dbReference>
<protein>
    <submittedName>
        <fullName evidence="7">DNA-directed RNA polymerase sigma-70 factor</fullName>
    </submittedName>
    <submittedName>
        <fullName evidence="8">RNA polymerase sigma-70 factor, ECF subfamily</fullName>
    </submittedName>
</protein>
<dbReference type="PANTHER" id="PTHR43133:SF46">
    <property type="entry name" value="RNA POLYMERASE SIGMA-70 FACTOR ECF SUBFAMILY"/>
    <property type="match status" value="1"/>
</dbReference>
<dbReference type="EMBL" id="BMFL01000002">
    <property type="protein sequence ID" value="GGE89828.1"/>
    <property type="molecule type" value="Genomic_DNA"/>
</dbReference>
<dbReference type="Pfam" id="PF04542">
    <property type="entry name" value="Sigma70_r2"/>
    <property type="match status" value="1"/>
</dbReference>
<dbReference type="OrthoDB" id="759001at2"/>
<sequence length="192" mass="22812">MALLVSKSLHETEFNKIYSQYHQTIFRNIKKLIYDDDLALDILQEVFITLWNNREHKLFDKNVSGWLFTVSYNKSIDFLRRKITEELLEESKIANLKSNFDESLEFENQYALKLELLEEAIQSLSPRKKEVFKLYRYEGLSKEEVAEKLMISKESVGDYLKQANAFIREYVHKKSPSITNLFLLGCFLKFFN</sequence>
<dbReference type="Proteomes" id="UP000184120">
    <property type="component" value="Unassembled WGS sequence"/>
</dbReference>
<evidence type="ECO:0000259" key="5">
    <source>
        <dbReference type="Pfam" id="PF04542"/>
    </source>
</evidence>
<dbReference type="STRING" id="1434701.SAMN05443634_10455"/>
<evidence type="ECO:0000256" key="1">
    <source>
        <dbReference type="ARBA" id="ARBA00010641"/>
    </source>
</evidence>
<evidence type="ECO:0000256" key="3">
    <source>
        <dbReference type="ARBA" id="ARBA00023082"/>
    </source>
</evidence>
<keyword evidence="3" id="KW-0731">Sigma factor</keyword>
<dbReference type="InterPro" id="IPR039425">
    <property type="entry name" value="RNA_pol_sigma-70-like"/>
</dbReference>
<reference evidence="7" key="5">
    <citation type="submission" date="2024-05" db="EMBL/GenBank/DDBJ databases">
        <authorList>
            <person name="Sun Q."/>
            <person name="Zhou Y."/>
        </authorList>
    </citation>
    <scope>NUCLEOTIDE SEQUENCE</scope>
    <source>
        <strain evidence="7">CGMCC 1.12707</strain>
    </source>
</reference>
<dbReference type="InterPro" id="IPR014284">
    <property type="entry name" value="RNA_pol_sigma-70_dom"/>
</dbReference>
<feature type="domain" description="RNA polymerase sigma factor 70 region 4 type 2" evidence="6">
    <location>
        <begin position="115"/>
        <end position="163"/>
    </location>
</feature>
<dbReference type="InterPro" id="IPR013324">
    <property type="entry name" value="RNA_pol_sigma_r3/r4-like"/>
</dbReference>
<proteinExistence type="inferred from homology"/>
<name>A0A1M6VVH5_9FLAO</name>
<dbReference type="GO" id="GO:0006352">
    <property type="term" value="P:DNA-templated transcription initiation"/>
    <property type="evidence" value="ECO:0007669"/>
    <property type="project" value="InterPro"/>
</dbReference>
<organism evidence="8 9">
    <name type="scientific">Chishuiella changwenlii</name>
    <dbReference type="NCBI Taxonomy" id="1434701"/>
    <lineage>
        <taxon>Bacteria</taxon>
        <taxon>Pseudomonadati</taxon>
        <taxon>Bacteroidota</taxon>
        <taxon>Flavobacteriia</taxon>
        <taxon>Flavobacteriales</taxon>
        <taxon>Weeksellaceae</taxon>
        <taxon>Chishuiella</taxon>
    </lineage>
</organism>
<dbReference type="GO" id="GO:0003677">
    <property type="term" value="F:DNA binding"/>
    <property type="evidence" value="ECO:0007669"/>
    <property type="project" value="InterPro"/>
</dbReference>
<dbReference type="NCBIfam" id="TIGR02937">
    <property type="entry name" value="sigma70-ECF"/>
    <property type="match status" value="1"/>
</dbReference>
<evidence type="ECO:0000256" key="2">
    <source>
        <dbReference type="ARBA" id="ARBA00023015"/>
    </source>
</evidence>
<dbReference type="InterPro" id="IPR007627">
    <property type="entry name" value="RNA_pol_sigma70_r2"/>
</dbReference>
<dbReference type="Gene3D" id="1.10.10.10">
    <property type="entry name" value="Winged helix-like DNA-binding domain superfamily/Winged helix DNA-binding domain"/>
    <property type="match status" value="1"/>
</dbReference>
<dbReference type="GO" id="GO:0016987">
    <property type="term" value="F:sigma factor activity"/>
    <property type="evidence" value="ECO:0007669"/>
    <property type="project" value="UniProtKB-KW"/>
</dbReference>
<keyword evidence="7" id="KW-0240">DNA-directed RNA polymerase</keyword>